<keyword evidence="3" id="KW-1185">Reference proteome</keyword>
<evidence type="ECO:0000313" key="3">
    <source>
        <dbReference type="Proteomes" id="UP000284202"/>
    </source>
</evidence>
<feature type="compositionally biased region" description="Basic and acidic residues" evidence="1">
    <location>
        <begin position="1"/>
        <end position="11"/>
    </location>
</feature>
<sequence>MQECRFTEHLQECPSKPHKYSPDNPANASFGKPHTGDHEDASTFTSESFRSGSDAWLLRRPQYYPHQVAMIVGSLHLRSNGLNTIRS</sequence>
<dbReference type="AlphaFoldDB" id="A0A418T4M3"/>
<protein>
    <submittedName>
        <fullName evidence="2">Uncharacterized protein</fullName>
    </submittedName>
</protein>
<name>A0A418T4M3_9RHOB</name>
<dbReference type="EMBL" id="QZCG01000002">
    <property type="protein sequence ID" value="RJE88126.1"/>
    <property type="molecule type" value="Genomic_DNA"/>
</dbReference>
<comment type="caution">
    <text evidence="2">The sequence shown here is derived from an EMBL/GenBank/DDBJ whole genome shotgun (WGS) entry which is preliminary data.</text>
</comment>
<accession>A0A418T4M3</accession>
<dbReference type="Proteomes" id="UP000284202">
    <property type="component" value="Unassembled WGS sequence"/>
</dbReference>
<organism evidence="2 3">
    <name type="scientific">Paracoccus onubensis</name>
    <dbReference type="NCBI Taxonomy" id="1675788"/>
    <lineage>
        <taxon>Bacteria</taxon>
        <taxon>Pseudomonadati</taxon>
        <taxon>Pseudomonadota</taxon>
        <taxon>Alphaproteobacteria</taxon>
        <taxon>Rhodobacterales</taxon>
        <taxon>Paracoccaceae</taxon>
        <taxon>Paracoccus</taxon>
    </lineage>
</organism>
<reference evidence="3" key="1">
    <citation type="submission" date="2018-09" db="EMBL/GenBank/DDBJ databases">
        <title>Acidovorax cavernicola nov. sp. isolated from Gruta de las Maravillas (Aracena, Spain).</title>
        <authorList>
            <person name="Jurado V."/>
            <person name="Gutierrez-Patricio S."/>
            <person name="Gonzalez-Pimentel J.L."/>
            <person name="Miller A.Z."/>
            <person name="Laiz L."/>
            <person name="Saiz-Jimenez C."/>
        </authorList>
    </citation>
    <scope>NUCLEOTIDE SEQUENCE [LARGE SCALE GENOMIC DNA]</scope>
    <source>
        <strain evidence="3">1011MAR3C25</strain>
    </source>
</reference>
<feature type="region of interest" description="Disordered" evidence="1">
    <location>
        <begin position="1"/>
        <end position="49"/>
    </location>
</feature>
<proteinExistence type="predicted"/>
<evidence type="ECO:0000256" key="1">
    <source>
        <dbReference type="SAM" id="MobiDB-lite"/>
    </source>
</evidence>
<gene>
    <name evidence="2" type="ORF">D3P04_04220</name>
</gene>
<evidence type="ECO:0000313" key="2">
    <source>
        <dbReference type="EMBL" id="RJE88126.1"/>
    </source>
</evidence>